<evidence type="ECO:0008006" key="3">
    <source>
        <dbReference type="Google" id="ProtNLM"/>
    </source>
</evidence>
<evidence type="ECO:0000313" key="2">
    <source>
        <dbReference type="Proteomes" id="UP000321083"/>
    </source>
</evidence>
<comment type="caution">
    <text evidence="1">The sequence shown here is derived from an EMBL/GenBank/DDBJ whole genome shotgun (WGS) entry which is preliminary data.</text>
</comment>
<gene>
    <name evidence="1" type="ORF">E3A20_23060</name>
</gene>
<dbReference type="Proteomes" id="UP000321083">
    <property type="component" value="Unassembled WGS sequence"/>
</dbReference>
<keyword evidence="2" id="KW-1185">Reference proteome</keyword>
<reference evidence="1 2" key="1">
    <citation type="submission" date="2019-08" db="EMBL/GenBank/DDBJ databases">
        <title>100 year-old enigma solved: identification of Planctomyces bekefii, the type genus and species of the phylum Planctomycetes.</title>
        <authorList>
            <person name="Svetlana D.N."/>
            <person name="Overmann J."/>
        </authorList>
    </citation>
    <scope>NUCLEOTIDE SEQUENCE [LARGE SCALE GENOMIC DNA]</scope>
    <source>
        <strain evidence="1">Phe10_nw2017</strain>
    </source>
</reference>
<accession>A0A5C6M1E2</accession>
<sequence length="437" mass="48700">EADDPVIRVGLPESLGKAWSDAFRTRGRERILALPEFVKGIDKVKRPLHSKLLSLANDQHHFLMMGSSNFTPHGMGVGVFNVEANLLFEDVAADAWDRLELPISWDDWRPKCELQWDEQYEPAEDCTDKAAMLPRFFVCASYSQVAGVLKVTLDRSVPEPVEWTIQLKGLDKDELVLFCRATGTALTELTYIFAEGSRAASLTALLIEWQDSELQTRQARLIVSIERKEDLAASNHLAALGVDAMIDWLIHGRSLAEWQEGQLNRRTPGVGLIEGLDSLRSVDTSSYTLYQVRRFGRAMSGMCERMERVVLVPEAVRYRLFSDPLGPLSLGKALTASENVCTLAAMSGEHRLFLLAELLLSVAQSARRMLTASDKKSRKWLKELIREAITNLASQVESRRGEPGSTVAENLAKYVLEVLKETADLAGQQWTEAANAG</sequence>
<reference evidence="1 2" key="2">
    <citation type="submission" date="2019-08" db="EMBL/GenBank/DDBJ databases">
        <authorList>
            <person name="Henke P."/>
        </authorList>
    </citation>
    <scope>NUCLEOTIDE SEQUENCE [LARGE SCALE GENOMIC DNA]</scope>
    <source>
        <strain evidence="1">Phe10_nw2017</strain>
    </source>
</reference>
<protein>
    <recommendedName>
        <fullName evidence="3">Phospholipase D-like domain-containing protein</fullName>
    </recommendedName>
</protein>
<name>A0A5C6M1E2_9PLAN</name>
<dbReference type="EMBL" id="SRHE01000604">
    <property type="protein sequence ID" value="TWW08566.1"/>
    <property type="molecule type" value="Genomic_DNA"/>
</dbReference>
<organism evidence="1 2">
    <name type="scientific">Planctomyces bekefii</name>
    <dbReference type="NCBI Taxonomy" id="1653850"/>
    <lineage>
        <taxon>Bacteria</taxon>
        <taxon>Pseudomonadati</taxon>
        <taxon>Planctomycetota</taxon>
        <taxon>Planctomycetia</taxon>
        <taxon>Planctomycetales</taxon>
        <taxon>Planctomycetaceae</taxon>
        <taxon>Planctomyces</taxon>
    </lineage>
</organism>
<evidence type="ECO:0000313" key="1">
    <source>
        <dbReference type="EMBL" id="TWW08566.1"/>
    </source>
</evidence>
<dbReference type="Gene3D" id="3.30.870.10">
    <property type="entry name" value="Endonuclease Chain A"/>
    <property type="match status" value="1"/>
</dbReference>
<proteinExistence type="predicted"/>
<feature type="non-terminal residue" evidence="1">
    <location>
        <position position="1"/>
    </location>
</feature>
<dbReference type="AlphaFoldDB" id="A0A5C6M1E2"/>